<proteinExistence type="predicted"/>
<reference evidence="2" key="1">
    <citation type="submission" date="2013-05" db="EMBL/GenBank/DDBJ databases">
        <authorList>
            <person name="Yim A.K.Y."/>
            <person name="Chan T.F."/>
            <person name="Ji K.M."/>
            <person name="Liu X.Y."/>
            <person name="Zhou J.W."/>
            <person name="Li R.Q."/>
            <person name="Yang K.Y."/>
            <person name="Li J."/>
            <person name="Li M."/>
            <person name="Law P.T.W."/>
            <person name="Wu Y.L."/>
            <person name="Cai Z.L."/>
            <person name="Qin H."/>
            <person name="Bao Y."/>
            <person name="Leung R.K.K."/>
            <person name="Ng P.K.S."/>
            <person name="Zou J."/>
            <person name="Zhong X.J."/>
            <person name="Ran P.X."/>
            <person name="Zhong N.S."/>
            <person name="Liu Z.G."/>
            <person name="Tsui S.K.W."/>
        </authorList>
    </citation>
    <scope>NUCLEOTIDE SEQUENCE</scope>
    <source>
        <strain evidence="2">Derf</strain>
        <tissue evidence="2">Whole organism</tissue>
    </source>
</reference>
<evidence type="ECO:0000313" key="2">
    <source>
        <dbReference type="EMBL" id="KAH9520630.1"/>
    </source>
</evidence>
<accession>A0A922L9Y3</accession>
<dbReference type="EMBL" id="ASGP02000002">
    <property type="protein sequence ID" value="KAH9520630.1"/>
    <property type="molecule type" value="Genomic_DNA"/>
</dbReference>
<organism evidence="2 3">
    <name type="scientific">Dermatophagoides farinae</name>
    <name type="common">American house dust mite</name>
    <dbReference type="NCBI Taxonomy" id="6954"/>
    <lineage>
        <taxon>Eukaryota</taxon>
        <taxon>Metazoa</taxon>
        <taxon>Ecdysozoa</taxon>
        <taxon>Arthropoda</taxon>
        <taxon>Chelicerata</taxon>
        <taxon>Arachnida</taxon>
        <taxon>Acari</taxon>
        <taxon>Acariformes</taxon>
        <taxon>Sarcoptiformes</taxon>
        <taxon>Astigmata</taxon>
        <taxon>Psoroptidia</taxon>
        <taxon>Analgoidea</taxon>
        <taxon>Pyroglyphidae</taxon>
        <taxon>Dermatophagoidinae</taxon>
        <taxon>Dermatophagoides</taxon>
    </lineage>
</organism>
<keyword evidence="1" id="KW-0472">Membrane</keyword>
<keyword evidence="3" id="KW-1185">Reference proteome</keyword>
<evidence type="ECO:0000256" key="1">
    <source>
        <dbReference type="SAM" id="Phobius"/>
    </source>
</evidence>
<protein>
    <recommendedName>
        <fullName evidence="4">Transmembrane protein</fullName>
    </recommendedName>
</protein>
<sequence>MSIDGLIKFNHSVIVHLSSSSSSSSSLVLIILIILLINIDQHLSLSATTTTTNIDHDVISRCQQDCPHRMCKKNCSHASEISESPTKVYS</sequence>
<dbReference type="AlphaFoldDB" id="A0A922L9Y3"/>
<feature type="transmembrane region" description="Helical" evidence="1">
    <location>
        <begin position="20"/>
        <end position="39"/>
    </location>
</feature>
<keyword evidence="1" id="KW-1133">Transmembrane helix</keyword>
<evidence type="ECO:0008006" key="4">
    <source>
        <dbReference type="Google" id="ProtNLM"/>
    </source>
</evidence>
<reference evidence="2" key="2">
    <citation type="journal article" date="2022" name="Res Sq">
        <title>Comparative Genomics Reveals Insights into the Divergent Evolution of Astigmatic Mites and Household Pest Adaptations.</title>
        <authorList>
            <person name="Xiong Q."/>
            <person name="Wan A.T.-Y."/>
            <person name="Liu X.-Y."/>
            <person name="Fung C.S.-H."/>
            <person name="Xiao X."/>
            <person name="Malainual N."/>
            <person name="Hou J."/>
            <person name="Wang L."/>
            <person name="Wang M."/>
            <person name="Yang K."/>
            <person name="Cui Y."/>
            <person name="Leung E."/>
            <person name="Nong W."/>
            <person name="Shin S.-K."/>
            <person name="Au S."/>
            <person name="Jeong K.Y."/>
            <person name="Chew F.T."/>
            <person name="Hui J."/>
            <person name="Leung T.F."/>
            <person name="Tungtrongchitr A."/>
            <person name="Zhong N."/>
            <person name="Liu Z."/>
            <person name="Tsui S."/>
        </authorList>
    </citation>
    <scope>NUCLEOTIDE SEQUENCE</scope>
    <source>
        <strain evidence="2">Derf</strain>
        <tissue evidence="2">Whole organism</tissue>
    </source>
</reference>
<gene>
    <name evidence="2" type="ORF">DERF_004330</name>
</gene>
<name>A0A922L9Y3_DERFA</name>
<evidence type="ECO:0000313" key="3">
    <source>
        <dbReference type="Proteomes" id="UP000790347"/>
    </source>
</evidence>
<dbReference type="Proteomes" id="UP000790347">
    <property type="component" value="Unassembled WGS sequence"/>
</dbReference>
<comment type="caution">
    <text evidence="2">The sequence shown here is derived from an EMBL/GenBank/DDBJ whole genome shotgun (WGS) entry which is preliminary data.</text>
</comment>
<keyword evidence="1" id="KW-0812">Transmembrane</keyword>